<dbReference type="Pfam" id="PF02129">
    <property type="entry name" value="Peptidase_S15"/>
    <property type="match status" value="1"/>
</dbReference>
<organism evidence="3 4">
    <name type="scientific">Sulfolobus tengchongensis</name>
    <dbReference type="NCBI Taxonomy" id="207809"/>
    <lineage>
        <taxon>Archaea</taxon>
        <taxon>Thermoproteota</taxon>
        <taxon>Thermoprotei</taxon>
        <taxon>Sulfolobales</taxon>
        <taxon>Sulfolobaceae</taxon>
        <taxon>Sulfolobus</taxon>
    </lineage>
</organism>
<dbReference type="PANTHER" id="PTHR43056">
    <property type="entry name" value="PEPTIDASE S9 PROLYL OLIGOPEPTIDASE"/>
    <property type="match status" value="1"/>
</dbReference>
<gene>
    <name evidence="3" type="ORF">V6M85_02745</name>
</gene>
<dbReference type="InterPro" id="IPR000383">
    <property type="entry name" value="Xaa-Pro-like_dom"/>
</dbReference>
<evidence type="ECO:0000313" key="4">
    <source>
        <dbReference type="Proteomes" id="UP001432202"/>
    </source>
</evidence>
<protein>
    <submittedName>
        <fullName evidence="3">CocE/NonD family hydrolase</fullName>
    </submittedName>
</protein>
<dbReference type="Gene3D" id="3.40.50.1820">
    <property type="entry name" value="alpha/beta hydrolase"/>
    <property type="match status" value="1"/>
</dbReference>
<dbReference type="SUPFAM" id="SSF49785">
    <property type="entry name" value="Galactose-binding domain-like"/>
    <property type="match status" value="1"/>
</dbReference>
<dbReference type="InterPro" id="IPR013736">
    <property type="entry name" value="Xaa-Pro_dipept_C"/>
</dbReference>
<dbReference type="Pfam" id="PF08530">
    <property type="entry name" value="PepX_C"/>
    <property type="match status" value="1"/>
</dbReference>
<reference evidence="3 4" key="1">
    <citation type="submission" date="2024-02" db="EMBL/GenBank/DDBJ databases">
        <title>STSV induces naive adaptation in Sulfolobus.</title>
        <authorList>
            <person name="Xiang X."/>
            <person name="Song M."/>
        </authorList>
    </citation>
    <scope>NUCLEOTIDE SEQUENCE [LARGE SCALE GENOMIC DNA]</scope>
    <source>
        <strain evidence="3 4">RT2</strain>
    </source>
</reference>
<dbReference type="Gene3D" id="2.60.120.260">
    <property type="entry name" value="Galactose-binding domain-like"/>
    <property type="match status" value="1"/>
</dbReference>
<dbReference type="AlphaFoldDB" id="A0AAX4L320"/>
<dbReference type="GeneID" id="89335651"/>
<evidence type="ECO:0000313" key="3">
    <source>
        <dbReference type="EMBL" id="WWQ61017.1"/>
    </source>
</evidence>
<dbReference type="InterPro" id="IPR005674">
    <property type="entry name" value="CocE/Ser_esterase"/>
</dbReference>
<accession>A0AAX4L320</accession>
<dbReference type="Proteomes" id="UP001432202">
    <property type="component" value="Chromosome"/>
</dbReference>
<keyword evidence="1 3" id="KW-0378">Hydrolase</keyword>
<evidence type="ECO:0000256" key="1">
    <source>
        <dbReference type="ARBA" id="ARBA00022801"/>
    </source>
</evidence>
<feature type="domain" description="Xaa-Pro dipeptidyl-peptidase C-terminal" evidence="2">
    <location>
        <begin position="373"/>
        <end position="599"/>
    </location>
</feature>
<dbReference type="SMART" id="SM00939">
    <property type="entry name" value="PepX_C"/>
    <property type="match status" value="1"/>
</dbReference>
<dbReference type="SUPFAM" id="SSF53474">
    <property type="entry name" value="alpha/beta-Hydrolases"/>
    <property type="match status" value="1"/>
</dbReference>
<dbReference type="RefSeq" id="WP_338602702.1">
    <property type="nucleotide sequence ID" value="NZ_CP146016.1"/>
</dbReference>
<dbReference type="EMBL" id="CP146016">
    <property type="protein sequence ID" value="WWQ61017.1"/>
    <property type="molecule type" value="Genomic_DNA"/>
</dbReference>
<dbReference type="InterPro" id="IPR008979">
    <property type="entry name" value="Galactose-bd-like_sf"/>
</dbReference>
<dbReference type="InterPro" id="IPR050585">
    <property type="entry name" value="Xaa-Pro_dipeptidyl-ppase/CocE"/>
</dbReference>
<evidence type="ECO:0000259" key="2">
    <source>
        <dbReference type="SMART" id="SM00939"/>
    </source>
</evidence>
<sequence>MSRVRVFKADEILLALEPYRPYPFKIKEKIDKNKLLSMYFDGYPQLVKTDKLSELTPYNLKIEKNIMVQMRDGTKIAVDIYRPDVENEKFPALLAWGMWGKENQEVVFWLRDSPQPYWFSPLWDGSLEAGDIPFLVSKGYAVVIPDPRGIGKSEGGPITGIDELHNPNDIYDLIEWIALQQWCNGNIGMIGPSSYSFSQLLIAQNPPPHLKAIFPIEAWYIGETSFTGMFDLTLMGIFHGGHIYDSTLPVAHFGAPRSMKLLPKDILEFRIKELLDHPDIKFNSKVRSILMYPRDPVFFDALLSWLHPTGVLGGLEKIEIPIYIGSTRGGGARVYYHAGFEAYDKAVSKFKKMIFLPPGLPARPWVEYSDEVIRWYDYWLKGIDTGIMDEPPIKIFVSGINKWKFENEFPPARAQWTKFYPLLGGGLSTEPPSSGIESFTQPPPYEDPTVYALFYESMPLSEDIEIIGWVSFYLEASIDKTDINWFIDLIDIYPDGKKQFVSEGWLRGSFRTLEEAKSKPWLPIYKIQDPIPITPGRVERYVIRMSPAAHVFKAGHKIGIIIRTQEDLFGRLQRAGVIFLPRMEKITVNVVLGSNTYILLPITNKGKIE</sequence>
<dbReference type="GO" id="GO:0008239">
    <property type="term" value="F:dipeptidyl-peptidase activity"/>
    <property type="evidence" value="ECO:0007669"/>
    <property type="project" value="InterPro"/>
</dbReference>
<dbReference type="InterPro" id="IPR029058">
    <property type="entry name" value="AB_hydrolase_fold"/>
</dbReference>
<keyword evidence="4" id="KW-1185">Reference proteome</keyword>
<dbReference type="NCBIfam" id="TIGR00976">
    <property type="entry name" value="CocE_NonD"/>
    <property type="match status" value="1"/>
</dbReference>
<proteinExistence type="predicted"/>
<dbReference type="PANTHER" id="PTHR43056:SF10">
    <property type="entry name" value="COCE_NOND FAMILY, PUTATIVE (AFU_ORTHOLOGUE AFUA_7G00600)-RELATED"/>
    <property type="match status" value="1"/>
</dbReference>
<name>A0AAX4L320_9CREN</name>